<proteinExistence type="predicted"/>
<organism evidence="1 2">
    <name type="scientific">candidate division WS5 bacterium</name>
    <dbReference type="NCBI Taxonomy" id="2093353"/>
    <lineage>
        <taxon>Bacteria</taxon>
        <taxon>candidate division WS5</taxon>
    </lineage>
</organism>
<gene>
    <name evidence="1" type="ORF">C4544_03970</name>
</gene>
<protein>
    <submittedName>
        <fullName evidence="1">Uncharacterized protein</fullName>
    </submittedName>
</protein>
<dbReference type="Pfam" id="PF13289">
    <property type="entry name" value="SIR2_2"/>
    <property type="match status" value="1"/>
</dbReference>
<dbReference type="AlphaFoldDB" id="A0A419DCW1"/>
<evidence type="ECO:0000313" key="2">
    <source>
        <dbReference type="Proteomes" id="UP000285655"/>
    </source>
</evidence>
<name>A0A419DCW1_9BACT</name>
<reference evidence="1 2" key="1">
    <citation type="journal article" date="2017" name="ISME J.">
        <title>Energy and carbon metabolisms in a deep terrestrial subsurface fluid microbial community.</title>
        <authorList>
            <person name="Momper L."/>
            <person name="Jungbluth S.P."/>
            <person name="Lee M.D."/>
            <person name="Amend J.P."/>
        </authorList>
    </citation>
    <scope>NUCLEOTIDE SEQUENCE [LARGE SCALE GENOMIC DNA]</scope>
    <source>
        <strain evidence="1">SURF_29</strain>
    </source>
</reference>
<accession>A0A419DCW1</accession>
<sequence length="366" mass="41787">MPLDILTEEKAIEAIQNFFREKPFLFFGTGMSCAIDASFGMDALKDALSDEMKHQTLRGQQSAEWDSVASSLNKGVDLENALNAVNDPGLLKLLTDITGNFIANIDRKFSYQIAKGSIEWPAIRLLKKIVDTLPEGDRILHVLTPNYDMLCEYACDYACIPYTNGFTGCIERRTDWDAADCSLRVRDAVVYGSKSKKICKHRKHIRIYKVHGSLNYFLHRNTFIENSAWMWYPPEFAERIMITPGLLKYQTLQRYRQELLKSADTAIERSSHFLFLGYGFNDLHLEEYIKRKLITQACHGLIITKESNPRIESLIALSDNLWLICNYDGGGTDSTRIYNKKYSDSLILAGQKLWDVVNFSFKILGG</sequence>
<evidence type="ECO:0000313" key="1">
    <source>
        <dbReference type="EMBL" id="RJO61006.1"/>
    </source>
</evidence>
<dbReference type="EMBL" id="QZJW01000034">
    <property type="protein sequence ID" value="RJO61006.1"/>
    <property type="molecule type" value="Genomic_DNA"/>
</dbReference>
<comment type="caution">
    <text evidence="1">The sequence shown here is derived from an EMBL/GenBank/DDBJ whole genome shotgun (WGS) entry which is preliminary data.</text>
</comment>
<dbReference type="Proteomes" id="UP000285655">
    <property type="component" value="Unassembled WGS sequence"/>
</dbReference>